<evidence type="ECO:0000313" key="2">
    <source>
        <dbReference type="Proteomes" id="UP000800984"/>
    </source>
</evidence>
<sequence>MNEAISTVLQISYDAAHRRISMKSKFSIEETVTLCQEYGISMDQLFQQKESLIVEKTKNIKTQADFKAYFEKSKEFLSDFHPATTTLYYSAKDIPMNYAVAGTLFSKFKFFIWFQLLTNKKATAFEDFIFDTSILNETSALKQFFEHSKRVEIWNDTTINSSLQQIYYFFESGLLHYSNAKLLLEDLTNIVADLELKCQTNTPDFQLYHNELLILNNSVLFTSEQKLKFFLPYNALGYYVTSDKKACSEQKEYIANQLSNSKSLNQSGKKDQKIFFNKMRQKIDFYKTKIENYVVE</sequence>
<accession>A0ABX0I3S7</accession>
<gene>
    <name evidence="1" type="ORF">G4D72_07000</name>
</gene>
<evidence type="ECO:0000313" key="1">
    <source>
        <dbReference type="EMBL" id="NHM01853.1"/>
    </source>
</evidence>
<name>A0ABX0I3S7_9FLAO</name>
<dbReference type="EMBL" id="JAAJBT010000003">
    <property type="protein sequence ID" value="NHM01853.1"/>
    <property type="molecule type" value="Genomic_DNA"/>
</dbReference>
<organism evidence="1 2">
    <name type="scientific">Flavobacterium difficile</name>
    <dbReference type="NCBI Taxonomy" id="2709659"/>
    <lineage>
        <taxon>Bacteria</taxon>
        <taxon>Pseudomonadati</taxon>
        <taxon>Bacteroidota</taxon>
        <taxon>Flavobacteriia</taxon>
        <taxon>Flavobacteriales</taxon>
        <taxon>Flavobacteriaceae</taxon>
        <taxon>Flavobacterium</taxon>
    </lineage>
</organism>
<protein>
    <recommendedName>
        <fullName evidence="3">Transcription regulator BetR N-terminal domain-containing protein</fullName>
    </recommendedName>
</protein>
<evidence type="ECO:0008006" key="3">
    <source>
        <dbReference type="Google" id="ProtNLM"/>
    </source>
</evidence>
<keyword evidence="2" id="KW-1185">Reference proteome</keyword>
<proteinExistence type="predicted"/>
<comment type="caution">
    <text evidence="1">The sequence shown here is derived from an EMBL/GenBank/DDBJ whole genome shotgun (WGS) entry which is preliminary data.</text>
</comment>
<dbReference type="Proteomes" id="UP000800984">
    <property type="component" value="Unassembled WGS sequence"/>
</dbReference>
<reference evidence="1 2" key="1">
    <citation type="submission" date="2020-02" db="EMBL/GenBank/DDBJ databases">
        <authorList>
            <person name="Chen W.-M."/>
        </authorList>
    </citation>
    <scope>NUCLEOTIDE SEQUENCE [LARGE SCALE GENOMIC DNA]</scope>
    <source>
        <strain evidence="1 2">KDG-16</strain>
    </source>
</reference>